<feature type="transmembrane region" description="Helical" evidence="2">
    <location>
        <begin position="641"/>
        <end position="660"/>
    </location>
</feature>
<dbReference type="InterPro" id="IPR050834">
    <property type="entry name" value="Glycosyltransf_2"/>
</dbReference>
<accession>A0A1G6SX85</accession>
<evidence type="ECO:0000256" key="2">
    <source>
        <dbReference type="SAM" id="Phobius"/>
    </source>
</evidence>
<feature type="transmembrane region" description="Helical" evidence="2">
    <location>
        <begin position="794"/>
        <end position="814"/>
    </location>
</feature>
<feature type="transmembrane region" description="Helical" evidence="2">
    <location>
        <begin position="861"/>
        <end position="883"/>
    </location>
</feature>
<feature type="compositionally biased region" description="Basic residues" evidence="1">
    <location>
        <begin position="443"/>
        <end position="453"/>
    </location>
</feature>
<dbReference type="SUPFAM" id="SSF53448">
    <property type="entry name" value="Nucleotide-diphospho-sugar transferases"/>
    <property type="match status" value="1"/>
</dbReference>
<feature type="compositionally biased region" description="Low complexity" evidence="1">
    <location>
        <begin position="414"/>
        <end position="425"/>
    </location>
</feature>
<dbReference type="Pfam" id="PF13641">
    <property type="entry name" value="Glyco_tranf_2_3"/>
    <property type="match status" value="1"/>
</dbReference>
<evidence type="ECO:0000313" key="4">
    <source>
        <dbReference type="Proteomes" id="UP000199501"/>
    </source>
</evidence>
<dbReference type="EMBL" id="FMZZ01000008">
    <property type="protein sequence ID" value="SDD21351.1"/>
    <property type="molecule type" value="Genomic_DNA"/>
</dbReference>
<dbReference type="RefSeq" id="WP_228771735.1">
    <property type="nucleotide sequence ID" value="NZ_FMZZ01000008.1"/>
</dbReference>
<keyword evidence="2" id="KW-0472">Membrane</keyword>
<feature type="transmembrane region" description="Helical" evidence="2">
    <location>
        <begin position="503"/>
        <end position="522"/>
    </location>
</feature>
<sequence>MPPRPRQALSSRVTAPLLRTAPVLAVLVCHDGAQWLRLTLSALRHSAPRPRHIIAVDTGSMDDTPALLAAASTGPDRVIDGVITLRRGAGYPDAVHAAVEHAVERWGDPGGWIWLLHDDSAPDPDCLHTLLLAAEVSPAAGVLGPLAVDWHDPRLVVEAGLSTDASGHRQTGIGPSELDWDRLGRADGERRFEQSTEVLAVPSAGMLARRDVWERLGGFDRSMALLREDIDFGWRVNKAGHVVLCVPAARIRHARAVTVGRREIDARATAIGPSARTVDRGHGLRTFLVNCSTFSFVIGLPRVAVLCVLRALGFAVVRRLTASRAELSALSYLLSGRANLREARATRAATAGPGSVRGLFTSRFTRLRNAARGAVSAMIRRRVAADAALGRLPSDYEPAVVWLPPEADQPQRKALGPDALPAGALVRPRRGGPRPQHSAGLRRQNRAGLRRPHPAIAVPIEAPESAPAPAPRPSPVKRDGTGPEPGPDLVLVRVDRGRVLRQILLSPPLLLLLGLAALALVVNGGRIGIDLAGGRLLPVGGLGATWSEYVSTWHGVAGGTAAPAPAALAVLGVLGGVLAPFGGPAAVVALLLLADLPLAGLSAYLATRRAPVRRWVRALLALGYALLPPASAAVAQGRLDVVVVHVLLPLVTAGVTALLARGREGDRSWLSTAAGTALGLAVLGAFAPLVHLLLVLVALAGFVLVPGNGARRGAALFLLVLMPLALLLPWPAVVIAHPGVVLHGVGAWVREQSGSALDLLTLHAGGPGAWPVVGLALVLAVAAGMAVRPHRDALPGLGLALVGVLAVVLVQVLPATPLSGGGPQRAWAGAPLLVVGWGLVLALVGLCRTGTEGLRLVSPPLAARIGAVTGVALLGALAVGVVVPGRGGPLDDGGGGLRLASPVAGELADTRRSVLVLSVDGQPVRQVAARSPRFGDDDLAPVPSATARLAALDRDLRSDDVDTVRAAVGRAAATGVLYVVLPSPSAGEVFRDRAGRLVSDAATTSDGRPVFRVLVPSGSAYLLSPEMARLAVSGGPPPASVEPSGMAPVEASPPEVAVRVSDGPEGRLLVVPAEEEPGWRATIDGKPAAVVRAWGSSVAVVVPTRAAEVRVEQPTALRGVLLLVQGAVALFVLLTSIPGAKTRRR</sequence>
<evidence type="ECO:0000256" key="1">
    <source>
        <dbReference type="SAM" id="MobiDB-lite"/>
    </source>
</evidence>
<keyword evidence="3" id="KW-0808">Transferase</keyword>
<keyword evidence="2" id="KW-0812">Transmembrane</keyword>
<dbReference type="PANTHER" id="PTHR43685:SF3">
    <property type="entry name" value="SLR2126 PROTEIN"/>
    <property type="match status" value="1"/>
</dbReference>
<reference evidence="4" key="1">
    <citation type="submission" date="2016-10" db="EMBL/GenBank/DDBJ databases">
        <authorList>
            <person name="Varghese N."/>
            <person name="Submissions S."/>
        </authorList>
    </citation>
    <scope>NUCLEOTIDE SEQUENCE [LARGE SCALE GENOMIC DNA]</scope>
    <source>
        <strain evidence="4">IBRC-M 10403</strain>
    </source>
</reference>
<dbReference type="AlphaFoldDB" id="A0A1G6SX85"/>
<dbReference type="Gene3D" id="3.90.550.10">
    <property type="entry name" value="Spore Coat Polysaccharide Biosynthesis Protein SpsA, Chain A"/>
    <property type="match status" value="1"/>
</dbReference>
<protein>
    <submittedName>
        <fullName evidence="3">Glycosyltransferase, GT2 family</fullName>
    </submittedName>
</protein>
<evidence type="ECO:0000313" key="3">
    <source>
        <dbReference type="EMBL" id="SDD21351.1"/>
    </source>
</evidence>
<feature type="transmembrane region" description="Helical" evidence="2">
    <location>
        <begin position="1120"/>
        <end position="1140"/>
    </location>
</feature>
<dbReference type="PANTHER" id="PTHR43685">
    <property type="entry name" value="GLYCOSYLTRANSFERASE"/>
    <property type="match status" value="1"/>
</dbReference>
<feature type="transmembrane region" description="Helical" evidence="2">
    <location>
        <begin position="826"/>
        <end position="849"/>
    </location>
</feature>
<keyword evidence="2" id="KW-1133">Transmembrane helix</keyword>
<dbReference type="Proteomes" id="UP000199501">
    <property type="component" value="Unassembled WGS sequence"/>
</dbReference>
<organism evidence="3 4">
    <name type="scientific">Actinokineospora iranica</name>
    <dbReference type="NCBI Taxonomy" id="1271860"/>
    <lineage>
        <taxon>Bacteria</taxon>
        <taxon>Bacillati</taxon>
        <taxon>Actinomycetota</taxon>
        <taxon>Actinomycetes</taxon>
        <taxon>Pseudonocardiales</taxon>
        <taxon>Pseudonocardiaceae</taxon>
        <taxon>Actinokineospora</taxon>
    </lineage>
</organism>
<dbReference type="InterPro" id="IPR029044">
    <property type="entry name" value="Nucleotide-diphossugar_trans"/>
</dbReference>
<feature type="region of interest" description="Disordered" evidence="1">
    <location>
        <begin position="407"/>
        <end position="488"/>
    </location>
</feature>
<feature type="transmembrane region" description="Helical" evidence="2">
    <location>
        <begin position="716"/>
        <end position="749"/>
    </location>
</feature>
<dbReference type="STRING" id="1271860.SAMN05216174_108229"/>
<proteinExistence type="predicted"/>
<dbReference type="GO" id="GO:0016740">
    <property type="term" value="F:transferase activity"/>
    <property type="evidence" value="ECO:0007669"/>
    <property type="project" value="UniProtKB-KW"/>
</dbReference>
<feature type="compositionally biased region" description="Low complexity" evidence="1">
    <location>
        <begin position="454"/>
        <end position="465"/>
    </location>
</feature>
<keyword evidence="4" id="KW-1185">Reference proteome</keyword>
<name>A0A1G6SX85_9PSEU</name>
<gene>
    <name evidence="3" type="ORF">SAMN05216174_108229</name>
</gene>
<feature type="transmembrane region" description="Helical" evidence="2">
    <location>
        <begin position="769"/>
        <end position="787"/>
    </location>
</feature>